<evidence type="ECO:0000313" key="7">
    <source>
        <dbReference type="EMBL" id="POZ92299.1"/>
    </source>
</evidence>
<evidence type="ECO:0000256" key="3">
    <source>
        <dbReference type="ARBA" id="ARBA00022989"/>
    </source>
</evidence>
<feature type="domain" description="ABC transmembrane type-1" evidence="6">
    <location>
        <begin position="16"/>
        <end position="91"/>
    </location>
</feature>
<dbReference type="InterPro" id="IPR036640">
    <property type="entry name" value="ABC1_TM_sf"/>
</dbReference>
<evidence type="ECO:0000256" key="4">
    <source>
        <dbReference type="ARBA" id="ARBA00023136"/>
    </source>
</evidence>
<proteinExistence type="predicted"/>
<organism evidence="7 8">
    <name type="scientific">Petrotoga halophila DSM 16923</name>
    <dbReference type="NCBI Taxonomy" id="1122953"/>
    <lineage>
        <taxon>Bacteria</taxon>
        <taxon>Thermotogati</taxon>
        <taxon>Thermotogota</taxon>
        <taxon>Thermotogae</taxon>
        <taxon>Petrotogales</taxon>
        <taxon>Petrotogaceae</taxon>
        <taxon>Petrotoga</taxon>
    </lineage>
</organism>
<comment type="subcellular location">
    <subcellularLocation>
        <location evidence="1">Cell membrane</location>
        <topology evidence="1">Multi-pass membrane protein</topology>
    </subcellularLocation>
</comment>
<dbReference type="InterPro" id="IPR011527">
    <property type="entry name" value="ABC1_TM_dom"/>
</dbReference>
<feature type="transmembrane region" description="Helical" evidence="5">
    <location>
        <begin position="52"/>
        <end position="78"/>
    </location>
</feature>
<name>A0A2S5EH37_9BACT</name>
<keyword evidence="4 5" id="KW-0472">Membrane</keyword>
<dbReference type="AlphaFoldDB" id="A0A2S5EH37"/>
<evidence type="ECO:0000256" key="1">
    <source>
        <dbReference type="ARBA" id="ARBA00004651"/>
    </source>
</evidence>
<keyword evidence="3 5" id="KW-1133">Transmembrane helix</keyword>
<reference evidence="7 8" key="1">
    <citation type="submission" date="2014-01" db="EMBL/GenBank/DDBJ databases">
        <title>Comparative genomics of Petrotoga.</title>
        <authorList>
            <person name="Chow K."/>
            <person name="Charchuk R."/>
            <person name="Nesbo C.L."/>
        </authorList>
    </citation>
    <scope>NUCLEOTIDE SEQUENCE [LARGE SCALE GENOMIC DNA]</scope>
    <source>
        <strain evidence="7 8">DSM 16923</strain>
    </source>
</reference>
<dbReference type="GO" id="GO:0005886">
    <property type="term" value="C:plasma membrane"/>
    <property type="evidence" value="ECO:0007669"/>
    <property type="project" value="UniProtKB-SubCell"/>
</dbReference>
<protein>
    <recommendedName>
        <fullName evidence="6">ABC transmembrane type-1 domain-containing protein</fullName>
    </recommendedName>
</protein>
<evidence type="ECO:0000256" key="2">
    <source>
        <dbReference type="ARBA" id="ARBA00022692"/>
    </source>
</evidence>
<dbReference type="GO" id="GO:0140359">
    <property type="term" value="F:ABC-type transporter activity"/>
    <property type="evidence" value="ECO:0007669"/>
    <property type="project" value="InterPro"/>
</dbReference>
<dbReference type="Proteomes" id="UP000236950">
    <property type="component" value="Unassembled WGS sequence"/>
</dbReference>
<dbReference type="RefSeq" id="WP_211292683.1">
    <property type="nucleotide sequence ID" value="NZ_JALY01000166.1"/>
</dbReference>
<evidence type="ECO:0000313" key="8">
    <source>
        <dbReference type="Proteomes" id="UP000236950"/>
    </source>
</evidence>
<dbReference type="EMBL" id="JALY01000166">
    <property type="protein sequence ID" value="POZ92299.1"/>
    <property type="molecule type" value="Genomic_DNA"/>
</dbReference>
<evidence type="ECO:0000256" key="5">
    <source>
        <dbReference type="SAM" id="Phobius"/>
    </source>
</evidence>
<dbReference type="SUPFAM" id="SSF90123">
    <property type="entry name" value="ABC transporter transmembrane region"/>
    <property type="match status" value="1"/>
</dbReference>
<comment type="caution">
    <text evidence="7">The sequence shown here is derived from an EMBL/GenBank/DDBJ whole genome shotgun (WGS) entry which is preliminary data.</text>
</comment>
<keyword evidence="8" id="KW-1185">Reference proteome</keyword>
<dbReference type="Gene3D" id="1.20.1560.10">
    <property type="entry name" value="ABC transporter type 1, transmembrane domain"/>
    <property type="match status" value="1"/>
</dbReference>
<sequence>MKGVVKYLKKYTFLIILAITFVVIQAILNLYLPDLMGDIVNKGVSRGNVDYILSVGWKMLFVTLLNVAAAIVSTYFAAKVAMGFGKDLRSHGSILILLVEITSPDSEILIILLSEYKVKVL</sequence>
<evidence type="ECO:0000259" key="6">
    <source>
        <dbReference type="PROSITE" id="PS50929"/>
    </source>
</evidence>
<feature type="transmembrane region" description="Helical" evidence="5">
    <location>
        <begin position="12"/>
        <end position="32"/>
    </location>
</feature>
<keyword evidence="2 5" id="KW-0812">Transmembrane</keyword>
<dbReference type="GO" id="GO:0005524">
    <property type="term" value="F:ATP binding"/>
    <property type="evidence" value="ECO:0007669"/>
    <property type="project" value="InterPro"/>
</dbReference>
<gene>
    <name evidence="7" type="ORF">AA81_08025</name>
</gene>
<dbReference type="PROSITE" id="PS50929">
    <property type="entry name" value="ABC_TM1F"/>
    <property type="match status" value="1"/>
</dbReference>
<accession>A0A2S5EH37</accession>